<evidence type="ECO:0000313" key="1">
    <source>
        <dbReference type="EMBL" id="PIS05874.1"/>
    </source>
</evidence>
<name>A0A2H0W3J3_9BACT</name>
<dbReference type="AlphaFoldDB" id="A0A2H0W3J3"/>
<comment type="caution">
    <text evidence="1">The sequence shown here is derived from an EMBL/GenBank/DDBJ whole genome shotgun (WGS) entry which is preliminary data.</text>
</comment>
<organism evidence="1 2">
    <name type="scientific">Candidatus Buchananbacteria bacterium CG10_big_fil_rev_8_21_14_0_10_33_19</name>
    <dbReference type="NCBI Taxonomy" id="1974525"/>
    <lineage>
        <taxon>Bacteria</taxon>
        <taxon>Candidatus Buchananiibacteriota</taxon>
    </lineage>
</organism>
<dbReference type="EMBL" id="PEZY01000012">
    <property type="protein sequence ID" value="PIS05874.1"/>
    <property type="molecule type" value="Genomic_DNA"/>
</dbReference>
<dbReference type="Proteomes" id="UP000229056">
    <property type="component" value="Unassembled WGS sequence"/>
</dbReference>
<accession>A0A2H0W3J3</accession>
<reference evidence="2" key="1">
    <citation type="submission" date="2017-09" db="EMBL/GenBank/DDBJ databases">
        <title>Depth-based differentiation of microbial function through sediment-hosted aquifers and enrichment of novel symbionts in the deep terrestrial subsurface.</title>
        <authorList>
            <person name="Probst A.J."/>
            <person name="Ladd B."/>
            <person name="Jarett J.K."/>
            <person name="Geller-Mcgrath D.E."/>
            <person name="Sieber C.M.K."/>
            <person name="Emerson J.B."/>
            <person name="Anantharaman K."/>
            <person name="Thomas B.C."/>
            <person name="Malmstrom R."/>
            <person name="Stieglmeier M."/>
            <person name="Klingl A."/>
            <person name="Woyke T."/>
            <person name="Ryan C.M."/>
            <person name="Banfield J.F."/>
        </authorList>
    </citation>
    <scope>NUCLEOTIDE SEQUENCE [LARGE SCALE GENOMIC DNA]</scope>
</reference>
<gene>
    <name evidence="1" type="ORF">COT80_03850</name>
</gene>
<evidence type="ECO:0000313" key="2">
    <source>
        <dbReference type="Proteomes" id="UP000229056"/>
    </source>
</evidence>
<sequence length="194" mass="22530">MSRKELTMSKDMLGVAVRKLVTLPIQVLGVVCDLLEKLSDPKWVEATKKFLRKENPWVKYIVDLDTDPMIPDGWTIETHIKGGQFEFDPEQVMLYLDETQQDGGTIIGHELRKKLEGKVVYNANLLDFYLANPQFIPEEWKGRSISFWGTIYRYSSGNLYVRCLDWDGGRWEWYFHWLGGDFRGHDPVVVPASN</sequence>
<proteinExistence type="predicted"/>
<protein>
    <submittedName>
        <fullName evidence="1">Uncharacterized protein</fullName>
    </submittedName>
</protein>